<feature type="region of interest" description="Disordered" evidence="16">
    <location>
        <begin position="454"/>
        <end position="484"/>
    </location>
</feature>
<dbReference type="EC" id="5.6.2.4" evidence="13"/>
<dbReference type="InterPro" id="IPR003593">
    <property type="entry name" value="AAA+_ATPase"/>
</dbReference>
<dbReference type="InterPro" id="IPR038726">
    <property type="entry name" value="PDDEXK_AddAB-type"/>
</dbReference>
<evidence type="ECO:0000256" key="3">
    <source>
        <dbReference type="ARBA" id="ARBA00022741"/>
    </source>
</evidence>
<dbReference type="InterPro" id="IPR013986">
    <property type="entry name" value="DExx_box_DNA_helicase_dom_sf"/>
</dbReference>
<dbReference type="Proteomes" id="UP000199022">
    <property type="component" value="Unassembled WGS sequence"/>
</dbReference>
<dbReference type="GO" id="GO:0000725">
    <property type="term" value="P:recombinational repair"/>
    <property type="evidence" value="ECO:0007669"/>
    <property type="project" value="TreeGrafter"/>
</dbReference>
<dbReference type="GO" id="GO:0005829">
    <property type="term" value="C:cytosol"/>
    <property type="evidence" value="ECO:0007669"/>
    <property type="project" value="TreeGrafter"/>
</dbReference>
<gene>
    <name evidence="19" type="ORF">SAMN05661030_1293</name>
</gene>
<dbReference type="InterPro" id="IPR027417">
    <property type="entry name" value="P-loop_NTPase"/>
</dbReference>
<dbReference type="InterPro" id="IPR014017">
    <property type="entry name" value="DNA_helicase_UvrD-like_C"/>
</dbReference>
<evidence type="ECO:0000256" key="8">
    <source>
        <dbReference type="ARBA" id="ARBA00022840"/>
    </source>
</evidence>
<dbReference type="GO" id="GO:0003677">
    <property type="term" value="F:DNA binding"/>
    <property type="evidence" value="ECO:0007669"/>
    <property type="project" value="UniProtKB-KW"/>
</dbReference>
<evidence type="ECO:0000256" key="2">
    <source>
        <dbReference type="ARBA" id="ARBA00022722"/>
    </source>
</evidence>
<evidence type="ECO:0000313" key="19">
    <source>
        <dbReference type="EMBL" id="SFC55782.1"/>
    </source>
</evidence>
<dbReference type="OrthoDB" id="5240387at2"/>
<dbReference type="InterPro" id="IPR011604">
    <property type="entry name" value="PDDEXK-like_dom_sf"/>
</dbReference>
<dbReference type="GO" id="GO:0043138">
    <property type="term" value="F:3'-5' DNA helicase activity"/>
    <property type="evidence" value="ECO:0007669"/>
    <property type="project" value="UniProtKB-EC"/>
</dbReference>
<keyword evidence="5 15" id="KW-0378">Hydrolase</keyword>
<sequence length="1090" mass="115078">MSAAGTSATGTAEPEYRLVLPSGAHPAPPVLDPAQRAVVDHRGGPLLVLAGPGTGKTTTLVEAVAARIEAGHDPEQVLVLTFSRKAAAELRTRITARVGRTIREPVARTFHSYAFGVLHRAAALRGDPPPRLLTSAEQDLTVSRLLAGDAEDDGVRWPADLHPALGTAGFRRELRELLLRATERGLPPQRLAELGRAHDRPHWVAAARFARQYAEVTAFETLFGGSGSGFDPAELVREAIEELRADDALLRAEQARAGWLFVDEYQDTDPAQVELLELLAGGGRDLVVVGDPDQAIYAFRGSEPRGLLEFPQRFRHVDGRPAGTVALGVCRRSGAELLRVSRRVAEGLPGPWEHRRLTPAEGTPAGEVEVHVFDTPAVEAAHVADVLRRAHLLDRVPWSRMAVVVRGSAALGPVRRALAQSGVPVAVSSDDLALAQQPAVEPLLAALRALLPDRRTDPPGELATDSPDPAGAGPAGTVPAGTGLTESGAEALLASPLGGATVLDLRRLRRAARRALVERGVDPAERGTPLADLLADATLLDEVPQPVARPATRVAGVLAAGRVALLRGGSAEDVLWAMWQASGLSPRWAAASAAGGAAGAVADRDLDAVVALFDAAARFVDRLPGAQVADFVDHFGAQELPGDGGAARAPAGETVRVLTAHASKGLEWDLVCVAGVQEGVWPDLRTRASLLGAEDLVDVAAGADTSTLDRRTLALAEERRLFYVAATRARRRLVVTAVDAGLDGGDVGANASRFLDLVAPPPADGDGVRPHTPLPRALTLPALVADLRRALTDPHTPAARRSSAAAVLRRLAEERVPGADPAGWWGLPELSDDAPLAAPDAVVRVRPSAIDTFQRCPLRWVLGSVGAEASPETTRTVGSAVHDVAQQVAEGLPADRAPEVLAAELDLLDLGPGWFDQRQRDRAQEMLAKFLAWHAGTRRELVAAEEDFDVVVGRARLRGQVDRLERDDEGRLVVVDLKTGKTPPRTVEEHGQLAAYQVAVAEGAFAEHGTVPGGAALLQVGGTQKAAKEHTQPPLPGDVPATTTWAGALVAEVGEGMGAATFEVRTDTDCDRCSFRRSCPLQEAGRQVTR</sequence>
<evidence type="ECO:0000259" key="18">
    <source>
        <dbReference type="PROSITE" id="PS51217"/>
    </source>
</evidence>
<dbReference type="CDD" id="cd17932">
    <property type="entry name" value="DEXQc_UvrD"/>
    <property type="match status" value="1"/>
</dbReference>
<dbReference type="PANTHER" id="PTHR11070:SF59">
    <property type="entry name" value="DNA 3'-5' HELICASE"/>
    <property type="match status" value="1"/>
</dbReference>
<evidence type="ECO:0000256" key="10">
    <source>
        <dbReference type="ARBA" id="ARBA00023204"/>
    </source>
</evidence>
<dbReference type="Pfam" id="PF00580">
    <property type="entry name" value="UvrD-helicase"/>
    <property type="match status" value="1"/>
</dbReference>
<keyword evidence="11" id="KW-0413">Isomerase</keyword>
<accession>A0A1I1K6A4</accession>
<keyword evidence="9" id="KW-0238">DNA-binding</keyword>
<evidence type="ECO:0000256" key="4">
    <source>
        <dbReference type="ARBA" id="ARBA00022763"/>
    </source>
</evidence>
<proteinExistence type="inferred from homology"/>
<dbReference type="GO" id="GO:0005524">
    <property type="term" value="F:ATP binding"/>
    <property type="evidence" value="ECO:0007669"/>
    <property type="project" value="UniProtKB-UniRule"/>
</dbReference>
<comment type="catalytic activity">
    <reaction evidence="14">
        <text>ATP + H2O = ADP + phosphate + H(+)</text>
        <dbReference type="Rhea" id="RHEA:13065"/>
        <dbReference type="ChEBI" id="CHEBI:15377"/>
        <dbReference type="ChEBI" id="CHEBI:15378"/>
        <dbReference type="ChEBI" id="CHEBI:30616"/>
        <dbReference type="ChEBI" id="CHEBI:43474"/>
        <dbReference type="ChEBI" id="CHEBI:456216"/>
        <dbReference type="EC" id="5.6.2.4"/>
    </reaction>
</comment>
<dbReference type="SUPFAM" id="SSF52540">
    <property type="entry name" value="P-loop containing nucleoside triphosphate hydrolases"/>
    <property type="match status" value="1"/>
</dbReference>
<dbReference type="Gene3D" id="3.90.320.10">
    <property type="match status" value="1"/>
</dbReference>
<feature type="binding site" evidence="15">
    <location>
        <begin position="50"/>
        <end position="57"/>
    </location>
    <ligand>
        <name>ATP</name>
        <dbReference type="ChEBI" id="CHEBI:30616"/>
    </ligand>
</feature>
<dbReference type="GO" id="GO:0033202">
    <property type="term" value="C:DNA helicase complex"/>
    <property type="evidence" value="ECO:0007669"/>
    <property type="project" value="TreeGrafter"/>
</dbReference>
<dbReference type="SMART" id="SM00382">
    <property type="entry name" value="AAA"/>
    <property type="match status" value="1"/>
</dbReference>
<dbReference type="Gene3D" id="3.40.50.300">
    <property type="entry name" value="P-loop containing nucleotide triphosphate hydrolases"/>
    <property type="match status" value="3"/>
</dbReference>
<dbReference type="Pfam" id="PF12705">
    <property type="entry name" value="PDDEXK_1"/>
    <property type="match status" value="1"/>
</dbReference>
<dbReference type="PROSITE" id="PS51217">
    <property type="entry name" value="UVRD_HELICASE_CTER"/>
    <property type="match status" value="1"/>
</dbReference>
<evidence type="ECO:0000256" key="9">
    <source>
        <dbReference type="ARBA" id="ARBA00023125"/>
    </source>
</evidence>
<evidence type="ECO:0000259" key="17">
    <source>
        <dbReference type="PROSITE" id="PS51198"/>
    </source>
</evidence>
<evidence type="ECO:0000256" key="14">
    <source>
        <dbReference type="ARBA" id="ARBA00048988"/>
    </source>
</evidence>
<feature type="compositionally biased region" description="Low complexity" evidence="16">
    <location>
        <begin position="463"/>
        <end position="484"/>
    </location>
</feature>
<feature type="domain" description="UvrD-like helicase C-terminal" evidence="18">
    <location>
        <begin position="335"/>
        <end position="665"/>
    </location>
</feature>
<evidence type="ECO:0000256" key="16">
    <source>
        <dbReference type="SAM" id="MobiDB-lite"/>
    </source>
</evidence>
<reference evidence="20" key="1">
    <citation type="submission" date="2016-10" db="EMBL/GenBank/DDBJ databases">
        <authorList>
            <person name="Varghese N."/>
            <person name="Submissions S."/>
        </authorList>
    </citation>
    <scope>NUCLEOTIDE SEQUENCE [LARGE SCALE GENOMIC DNA]</scope>
    <source>
        <strain evidence="20">DSM 45962</strain>
    </source>
</reference>
<evidence type="ECO:0000256" key="1">
    <source>
        <dbReference type="ARBA" id="ARBA00009922"/>
    </source>
</evidence>
<evidence type="ECO:0000256" key="13">
    <source>
        <dbReference type="ARBA" id="ARBA00034808"/>
    </source>
</evidence>
<evidence type="ECO:0000256" key="15">
    <source>
        <dbReference type="PROSITE-ProRule" id="PRU00560"/>
    </source>
</evidence>
<evidence type="ECO:0000256" key="5">
    <source>
        <dbReference type="ARBA" id="ARBA00022801"/>
    </source>
</evidence>
<dbReference type="Gene3D" id="1.10.486.10">
    <property type="entry name" value="PCRA, domain 4"/>
    <property type="match status" value="2"/>
</dbReference>
<dbReference type="AlphaFoldDB" id="A0A1I1K6A4"/>
<dbReference type="PANTHER" id="PTHR11070">
    <property type="entry name" value="UVRD / RECB / PCRA DNA HELICASE FAMILY MEMBER"/>
    <property type="match status" value="1"/>
</dbReference>
<comment type="catalytic activity">
    <reaction evidence="12">
        <text>Couples ATP hydrolysis with the unwinding of duplex DNA by translocating in the 3'-5' direction.</text>
        <dbReference type="EC" id="5.6.2.4"/>
    </reaction>
</comment>
<dbReference type="PROSITE" id="PS51198">
    <property type="entry name" value="UVRD_HELICASE_ATP_BIND"/>
    <property type="match status" value="1"/>
</dbReference>
<comment type="similarity">
    <text evidence="1">Belongs to the helicase family. UvrD subfamily.</text>
</comment>
<dbReference type="InterPro" id="IPR000212">
    <property type="entry name" value="DNA_helicase_UvrD/REP"/>
</dbReference>
<name>A0A1I1K6A4_9ACTN</name>
<organism evidence="19 20">
    <name type="scientific">Klenkia taihuensis</name>
    <dbReference type="NCBI Taxonomy" id="1225127"/>
    <lineage>
        <taxon>Bacteria</taxon>
        <taxon>Bacillati</taxon>
        <taxon>Actinomycetota</taxon>
        <taxon>Actinomycetes</taxon>
        <taxon>Geodermatophilales</taxon>
        <taxon>Geodermatophilaceae</taxon>
        <taxon>Klenkia</taxon>
    </lineage>
</organism>
<keyword evidence="6 15" id="KW-0347">Helicase</keyword>
<keyword evidence="7" id="KW-0269">Exonuclease</keyword>
<dbReference type="GO" id="GO:0004527">
    <property type="term" value="F:exonuclease activity"/>
    <property type="evidence" value="ECO:0007669"/>
    <property type="project" value="UniProtKB-KW"/>
</dbReference>
<evidence type="ECO:0000256" key="12">
    <source>
        <dbReference type="ARBA" id="ARBA00034617"/>
    </source>
</evidence>
<dbReference type="Pfam" id="PF13361">
    <property type="entry name" value="UvrD_C"/>
    <property type="match status" value="1"/>
</dbReference>
<evidence type="ECO:0000256" key="6">
    <source>
        <dbReference type="ARBA" id="ARBA00022806"/>
    </source>
</evidence>
<dbReference type="InterPro" id="IPR014016">
    <property type="entry name" value="UvrD-like_ATP-bd"/>
</dbReference>
<keyword evidence="4" id="KW-0227">DNA damage</keyword>
<dbReference type="STRING" id="1225127.SAMN05661030_1293"/>
<evidence type="ECO:0000256" key="7">
    <source>
        <dbReference type="ARBA" id="ARBA00022839"/>
    </source>
</evidence>
<evidence type="ECO:0000256" key="11">
    <source>
        <dbReference type="ARBA" id="ARBA00023235"/>
    </source>
</evidence>
<dbReference type="RefSeq" id="WP_091555620.1">
    <property type="nucleotide sequence ID" value="NZ_BNAC01000003.1"/>
</dbReference>
<feature type="domain" description="UvrD-like helicase ATP-binding" evidence="17">
    <location>
        <begin position="29"/>
        <end position="334"/>
    </location>
</feature>
<dbReference type="EMBL" id="FOMD01000001">
    <property type="protein sequence ID" value="SFC55782.1"/>
    <property type="molecule type" value="Genomic_DNA"/>
</dbReference>
<dbReference type="Gene3D" id="1.10.10.160">
    <property type="match status" value="1"/>
</dbReference>
<keyword evidence="10" id="KW-0234">DNA repair</keyword>
<evidence type="ECO:0000313" key="20">
    <source>
        <dbReference type="Proteomes" id="UP000199022"/>
    </source>
</evidence>
<keyword evidence="20" id="KW-1185">Reference proteome</keyword>
<keyword evidence="3 15" id="KW-0547">Nucleotide-binding</keyword>
<keyword evidence="8 15" id="KW-0067">ATP-binding</keyword>
<protein>
    <recommendedName>
        <fullName evidence="13">DNA 3'-5' helicase</fullName>
        <ecNumber evidence="13">5.6.2.4</ecNumber>
    </recommendedName>
</protein>
<keyword evidence="2" id="KW-0540">Nuclease</keyword>